<dbReference type="EMBL" id="CM056743">
    <property type="protein sequence ID" value="KAJ8669803.1"/>
    <property type="molecule type" value="Genomic_DNA"/>
</dbReference>
<evidence type="ECO:0000313" key="1">
    <source>
        <dbReference type="EMBL" id="KAJ8669803.1"/>
    </source>
</evidence>
<organism evidence="1 2">
    <name type="scientific">Eretmocerus hayati</name>
    <dbReference type="NCBI Taxonomy" id="131215"/>
    <lineage>
        <taxon>Eukaryota</taxon>
        <taxon>Metazoa</taxon>
        <taxon>Ecdysozoa</taxon>
        <taxon>Arthropoda</taxon>
        <taxon>Hexapoda</taxon>
        <taxon>Insecta</taxon>
        <taxon>Pterygota</taxon>
        <taxon>Neoptera</taxon>
        <taxon>Endopterygota</taxon>
        <taxon>Hymenoptera</taxon>
        <taxon>Apocrita</taxon>
        <taxon>Proctotrupomorpha</taxon>
        <taxon>Chalcidoidea</taxon>
        <taxon>Aphelinidae</taxon>
        <taxon>Aphelininae</taxon>
        <taxon>Eretmocerus</taxon>
    </lineage>
</organism>
<sequence>EASGEVGGASSASTLDLVAASRSGLSHLHHLHQQQQHQNHHQATSASAASSPNRRASPATPAAGSHLSAAATPRPPRARRRPASNHNGLDAPQVKTERLTPDNNSTSSRSVTPSSVVAAGHPGTPPNVAGESGAAATTPNSQAHHLKHMEQMMGRNYSDFMRSLAAKYNNSNPNEYLSSTRNGFHSPVLGTSAFKSSTGGSTSAATAAAAAAAFAAGLQMPAGAAPITLAAGKDCKTLPELALSGGGAGLFGTAVGATAVQVATAASSASLFPPMLDMSSTQALLHMVRTANAASNAAELESYLKGANKREPALTTPLDLSSPSALGPQRKRARTSEPLQPMINSISNSISLSQPRRPGSVSPRPGKSLSSSPTAQMTTTSTTTTTSGPGSSPGGSSSASPPPVRCPSLCAHPPCGSDAKPITGWSVDDVVSYVSSIDICAEYAQIKIEILLAIDKVLGKFIIGSRSNLELLQEIPVVFKRVMCLAHWEYW</sequence>
<reference evidence="1" key="1">
    <citation type="submission" date="2023-04" db="EMBL/GenBank/DDBJ databases">
        <title>A chromosome-level genome assembly of the parasitoid wasp Eretmocerus hayati.</title>
        <authorList>
            <person name="Zhong Y."/>
            <person name="Liu S."/>
            <person name="Liu Y."/>
        </authorList>
    </citation>
    <scope>NUCLEOTIDE SEQUENCE</scope>
    <source>
        <strain evidence="1">ZJU_SS_LIU_2023</strain>
    </source>
</reference>
<name>A0ACC2NF59_9HYME</name>
<evidence type="ECO:0000313" key="2">
    <source>
        <dbReference type="Proteomes" id="UP001239111"/>
    </source>
</evidence>
<feature type="non-terminal residue" evidence="1">
    <location>
        <position position="1"/>
    </location>
</feature>
<gene>
    <name evidence="1" type="ORF">QAD02_001062</name>
</gene>
<comment type="caution">
    <text evidence="1">The sequence shown here is derived from an EMBL/GenBank/DDBJ whole genome shotgun (WGS) entry which is preliminary data.</text>
</comment>
<keyword evidence="2" id="KW-1185">Reference proteome</keyword>
<proteinExistence type="predicted"/>
<protein>
    <submittedName>
        <fullName evidence="1">Uncharacterized protein</fullName>
    </submittedName>
</protein>
<accession>A0ACC2NF59</accession>
<dbReference type="Proteomes" id="UP001239111">
    <property type="component" value="Chromosome 3"/>
</dbReference>